<gene>
    <name evidence="2" type="ORF">M6B38_315375</name>
</gene>
<feature type="domain" description="CRAL-TRIO" evidence="1">
    <location>
        <begin position="99"/>
        <end position="244"/>
    </location>
</feature>
<organism evidence="2 3">
    <name type="scientific">Iris pallida</name>
    <name type="common">Sweet iris</name>
    <dbReference type="NCBI Taxonomy" id="29817"/>
    <lineage>
        <taxon>Eukaryota</taxon>
        <taxon>Viridiplantae</taxon>
        <taxon>Streptophyta</taxon>
        <taxon>Embryophyta</taxon>
        <taxon>Tracheophyta</taxon>
        <taxon>Spermatophyta</taxon>
        <taxon>Magnoliopsida</taxon>
        <taxon>Liliopsida</taxon>
        <taxon>Asparagales</taxon>
        <taxon>Iridaceae</taxon>
        <taxon>Iridoideae</taxon>
        <taxon>Irideae</taxon>
        <taxon>Iris</taxon>
    </lineage>
</organism>
<dbReference type="SUPFAM" id="SSF52087">
    <property type="entry name" value="CRAL/TRIO domain"/>
    <property type="match status" value="1"/>
</dbReference>
<dbReference type="InterPro" id="IPR036865">
    <property type="entry name" value="CRAL-TRIO_dom_sf"/>
</dbReference>
<dbReference type="InterPro" id="IPR011074">
    <property type="entry name" value="CRAL/TRIO_N_dom"/>
</dbReference>
<reference evidence="2" key="2">
    <citation type="submission" date="2023-04" db="EMBL/GenBank/DDBJ databases">
        <authorList>
            <person name="Bruccoleri R.E."/>
            <person name="Oakeley E.J."/>
            <person name="Faust A.-M."/>
            <person name="Dessus-Babus S."/>
            <person name="Altorfer M."/>
            <person name="Burckhardt D."/>
            <person name="Oertli M."/>
            <person name="Naumann U."/>
            <person name="Petersen F."/>
            <person name="Wong J."/>
        </authorList>
    </citation>
    <scope>NUCLEOTIDE SEQUENCE</scope>
    <source>
        <strain evidence="2">GSM-AAB239-AS_SAM_17_03QT</strain>
        <tissue evidence="2">Leaf</tissue>
    </source>
</reference>
<dbReference type="EMBL" id="JANAVB010010000">
    <property type="protein sequence ID" value="KAJ6839387.1"/>
    <property type="molecule type" value="Genomic_DNA"/>
</dbReference>
<evidence type="ECO:0000313" key="2">
    <source>
        <dbReference type="EMBL" id="KAJ6839387.1"/>
    </source>
</evidence>
<dbReference type="SUPFAM" id="SSF46938">
    <property type="entry name" value="CRAL/TRIO N-terminal domain"/>
    <property type="match status" value="1"/>
</dbReference>
<evidence type="ECO:0000259" key="1">
    <source>
        <dbReference type="PROSITE" id="PS50191"/>
    </source>
</evidence>
<keyword evidence="3" id="KW-1185">Reference proteome</keyword>
<dbReference type="SMART" id="SM01100">
    <property type="entry name" value="CRAL_TRIO_N"/>
    <property type="match status" value="1"/>
</dbReference>
<dbReference type="PANTHER" id="PTHR45824:SF22">
    <property type="entry name" value="SEC14P-LIKE PHOSPHATIDYLINOSITOL TRANSFER FAMILY PROTEIN"/>
    <property type="match status" value="1"/>
</dbReference>
<accession>A0AAX6HFH4</accession>
<dbReference type="Proteomes" id="UP001140949">
    <property type="component" value="Unassembled WGS sequence"/>
</dbReference>
<dbReference type="InterPro" id="IPR001251">
    <property type="entry name" value="CRAL-TRIO_dom"/>
</dbReference>
<dbReference type="PROSITE" id="PS50191">
    <property type="entry name" value="CRAL_TRIO"/>
    <property type="match status" value="1"/>
</dbReference>
<dbReference type="PANTHER" id="PTHR45824">
    <property type="entry name" value="GH16843P"/>
    <property type="match status" value="1"/>
</dbReference>
<dbReference type="InterPro" id="IPR052578">
    <property type="entry name" value="PI_Transfer_CRAL-TRIO"/>
</dbReference>
<dbReference type="AlphaFoldDB" id="A0AAX6HFH4"/>
<sequence length="293" mass="33900">MFRRRHNNHVIQEHDIAYQEEKINELKAAIGPLSGRSQKFCTDPCLRRYLKDRNWNVLKSKTMLEETLRWRSSYKPEEICWHEVGHEGETGKAYRANFRDREGRTVLVMRPGNQNSSSHESQLRYSVYILENAMLNLPEGQEEMVWLVDFTGWSVGSVPMKTARATINILQNHYPETLAAAFLYNPPRIFEVFWKAAKVFLDPSTVQKMKFVYPNDGQSMEVMKKHFDLDMLPMELGGKMDIKYDHREYSEAMRSDDIKMANFWGSSVEKPSCENVERSSAAAASPESSSSLA</sequence>
<dbReference type="Gene3D" id="3.40.525.10">
    <property type="entry name" value="CRAL-TRIO lipid binding domain"/>
    <property type="match status" value="1"/>
</dbReference>
<evidence type="ECO:0000313" key="3">
    <source>
        <dbReference type="Proteomes" id="UP001140949"/>
    </source>
</evidence>
<comment type="caution">
    <text evidence="2">The sequence shown here is derived from an EMBL/GenBank/DDBJ whole genome shotgun (WGS) entry which is preliminary data.</text>
</comment>
<proteinExistence type="predicted"/>
<dbReference type="CDD" id="cd00170">
    <property type="entry name" value="SEC14"/>
    <property type="match status" value="1"/>
</dbReference>
<protein>
    <submittedName>
        <fullName evidence="2">Phosphatidylinositol transfer protein PDR16-like isoform X2</fullName>
    </submittedName>
</protein>
<name>A0AAX6HFH4_IRIPA</name>
<dbReference type="FunFam" id="3.40.525.10:FF:000008">
    <property type="entry name" value="Phosphatidylinositol transfer protein 3"/>
    <property type="match status" value="1"/>
</dbReference>
<dbReference type="GO" id="GO:0008526">
    <property type="term" value="F:phosphatidylinositol transfer activity"/>
    <property type="evidence" value="ECO:0007669"/>
    <property type="project" value="TreeGrafter"/>
</dbReference>
<reference evidence="2" key="1">
    <citation type="journal article" date="2023" name="GigaByte">
        <title>Genome assembly of the bearded iris, Iris pallida Lam.</title>
        <authorList>
            <person name="Bruccoleri R.E."/>
            <person name="Oakeley E.J."/>
            <person name="Faust A.M.E."/>
            <person name="Altorfer M."/>
            <person name="Dessus-Babus S."/>
            <person name="Burckhardt D."/>
            <person name="Oertli M."/>
            <person name="Naumann U."/>
            <person name="Petersen F."/>
            <person name="Wong J."/>
        </authorList>
    </citation>
    <scope>NUCLEOTIDE SEQUENCE</scope>
    <source>
        <strain evidence="2">GSM-AAB239-AS_SAM_17_03QT</strain>
    </source>
</reference>
<dbReference type="SMART" id="SM00516">
    <property type="entry name" value="SEC14"/>
    <property type="match status" value="1"/>
</dbReference>
<dbReference type="InterPro" id="IPR036273">
    <property type="entry name" value="CRAL/TRIO_N_dom_sf"/>
</dbReference>
<dbReference type="Pfam" id="PF00650">
    <property type="entry name" value="CRAL_TRIO"/>
    <property type="match status" value="1"/>
</dbReference>